<keyword evidence="3" id="KW-0732">Signal</keyword>
<evidence type="ECO:0000259" key="4">
    <source>
        <dbReference type="PROSITE" id="PS51387"/>
    </source>
</evidence>
<dbReference type="AlphaFoldDB" id="A0A9P5XPI8"/>
<feature type="signal peptide" evidence="3">
    <location>
        <begin position="1"/>
        <end position="19"/>
    </location>
</feature>
<keyword evidence="6" id="KW-1185">Reference proteome</keyword>
<evidence type="ECO:0000256" key="2">
    <source>
        <dbReference type="ARBA" id="ARBA00023002"/>
    </source>
</evidence>
<dbReference type="InterPro" id="IPR050432">
    <property type="entry name" value="FAD-linked_Oxidoreductases_BP"/>
</dbReference>
<feature type="domain" description="FAD-binding PCMH-type" evidence="4">
    <location>
        <begin position="114"/>
        <end position="294"/>
    </location>
</feature>
<comment type="caution">
    <text evidence="5">The sequence shown here is derived from an EMBL/GenBank/DDBJ whole genome shotgun (WGS) entry which is preliminary data.</text>
</comment>
<dbReference type="InterPro" id="IPR016169">
    <property type="entry name" value="FAD-bd_PCMH_sub2"/>
</dbReference>
<dbReference type="InterPro" id="IPR012951">
    <property type="entry name" value="BBE"/>
</dbReference>
<protein>
    <submittedName>
        <fullName evidence="5">FAD-binding domain-containing protein</fullName>
    </submittedName>
</protein>
<name>A0A9P5XPI8_9AGAR</name>
<evidence type="ECO:0000313" key="6">
    <source>
        <dbReference type="Proteomes" id="UP000807342"/>
    </source>
</evidence>
<dbReference type="PANTHER" id="PTHR13878:SF91">
    <property type="entry name" value="FAD BINDING DOMAIN PROTEIN (AFU_ORTHOLOGUE AFUA_6G12070)-RELATED"/>
    <property type="match status" value="1"/>
</dbReference>
<dbReference type="Gene3D" id="3.30.465.10">
    <property type="match status" value="2"/>
</dbReference>
<dbReference type="Pfam" id="PF08031">
    <property type="entry name" value="BBE"/>
    <property type="match status" value="1"/>
</dbReference>
<dbReference type="PROSITE" id="PS51387">
    <property type="entry name" value="FAD_PCMH"/>
    <property type="match status" value="1"/>
</dbReference>
<dbReference type="PANTHER" id="PTHR13878">
    <property type="entry name" value="GULONOLACTONE OXIDASE"/>
    <property type="match status" value="1"/>
</dbReference>
<dbReference type="InterPro" id="IPR006094">
    <property type="entry name" value="Oxid_FAD_bind_N"/>
</dbReference>
<organism evidence="5 6">
    <name type="scientific">Macrolepiota fuliginosa MF-IS2</name>
    <dbReference type="NCBI Taxonomy" id="1400762"/>
    <lineage>
        <taxon>Eukaryota</taxon>
        <taxon>Fungi</taxon>
        <taxon>Dikarya</taxon>
        <taxon>Basidiomycota</taxon>
        <taxon>Agaricomycotina</taxon>
        <taxon>Agaricomycetes</taxon>
        <taxon>Agaricomycetidae</taxon>
        <taxon>Agaricales</taxon>
        <taxon>Agaricineae</taxon>
        <taxon>Agaricaceae</taxon>
        <taxon>Macrolepiota</taxon>
    </lineage>
</organism>
<evidence type="ECO:0000256" key="1">
    <source>
        <dbReference type="ARBA" id="ARBA00005466"/>
    </source>
</evidence>
<evidence type="ECO:0000313" key="5">
    <source>
        <dbReference type="EMBL" id="KAF9453476.1"/>
    </source>
</evidence>
<sequence length="589" mass="63826">MHPSCRIAIALFLCQLCLASGRNQLRCRTMPNDPAWPSTSTWNQFNASVDGRLIRTIPIAASCHGANHDAAECENVQNQWHIPEFHQTSASSIMAPVFLNKSCDPFTAVNDRCIIGAYAQYSVDVATPDHVIKTLAFAKEHNIRFIVKNTGHDYMGKSTGAGGLAVWTHHLTDRVWIPQFKGPHYEGPAVKVSAGVLGDMLNQDAEARGQTVLTGQCPSVGYAGGYLQGGGHSVLSSLYGMAADQILELEVITTTGQFVRASPSQNTDLFWALGGGGGGTYGVVWSITVKTFPNMPVTTVRVLYQPPSQDKAVLDTHWQSIGVYLTESPKFVDAGAYHVVAFDNTLFQVAILFPKKTPEEVDALTQPWMNELQALNITPTITETVQHPTVRNASALVPQIFGGEILTGTSLYGARILPKRLWESGESLATLFSTLRGIADAGGHIADIAINPTKEIAGNPNNAVLPAFRTMHSMCLIAVDWNDTASWEVQFAGTKTATSLASRLAEIAPETGAYLNEADAFDPNWKQDFYGVNYDRLLQIKDKWDPDQLLYGTTAVGGDRWVTVEGGGLCPATGHSGPSQVNPHQFVIM</sequence>
<dbReference type="OrthoDB" id="9983560at2759"/>
<comment type="similarity">
    <text evidence="1">Belongs to the oxygen-dependent FAD-linked oxidoreductase family.</text>
</comment>
<dbReference type="SUPFAM" id="SSF56176">
    <property type="entry name" value="FAD-binding/transporter-associated domain-like"/>
    <property type="match status" value="1"/>
</dbReference>
<reference evidence="5" key="1">
    <citation type="submission" date="2020-11" db="EMBL/GenBank/DDBJ databases">
        <authorList>
            <consortium name="DOE Joint Genome Institute"/>
            <person name="Ahrendt S."/>
            <person name="Riley R."/>
            <person name="Andreopoulos W."/>
            <person name="Labutti K."/>
            <person name="Pangilinan J."/>
            <person name="Ruiz-Duenas F.J."/>
            <person name="Barrasa J.M."/>
            <person name="Sanchez-Garcia M."/>
            <person name="Camarero S."/>
            <person name="Miyauchi S."/>
            <person name="Serrano A."/>
            <person name="Linde D."/>
            <person name="Babiker R."/>
            <person name="Drula E."/>
            <person name="Ayuso-Fernandez I."/>
            <person name="Pacheco R."/>
            <person name="Padilla G."/>
            <person name="Ferreira P."/>
            <person name="Barriuso J."/>
            <person name="Kellner H."/>
            <person name="Castanera R."/>
            <person name="Alfaro M."/>
            <person name="Ramirez L."/>
            <person name="Pisabarro A.G."/>
            <person name="Kuo A."/>
            <person name="Tritt A."/>
            <person name="Lipzen A."/>
            <person name="He G."/>
            <person name="Yan M."/>
            <person name="Ng V."/>
            <person name="Cullen D."/>
            <person name="Martin F."/>
            <person name="Rosso M.-N."/>
            <person name="Henrissat B."/>
            <person name="Hibbett D."/>
            <person name="Martinez A.T."/>
            <person name="Grigoriev I.V."/>
        </authorList>
    </citation>
    <scope>NUCLEOTIDE SEQUENCE</scope>
    <source>
        <strain evidence="5">MF-IS2</strain>
    </source>
</reference>
<dbReference type="InterPro" id="IPR036318">
    <property type="entry name" value="FAD-bd_PCMH-like_sf"/>
</dbReference>
<keyword evidence="2" id="KW-0560">Oxidoreductase</keyword>
<proteinExistence type="inferred from homology"/>
<dbReference type="Pfam" id="PF01565">
    <property type="entry name" value="FAD_binding_4"/>
    <property type="match status" value="1"/>
</dbReference>
<feature type="chain" id="PRO_5040425950" evidence="3">
    <location>
        <begin position="20"/>
        <end position="589"/>
    </location>
</feature>
<evidence type="ECO:0000256" key="3">
    <source>
        <dbReference type="SAM" id="SignalP"/>
    </source>
</evidence>
<dbReference type="GO" id="GO:0071949">
    <property type="term" value="F:FAD binding"/>
    <property type="evidence" value="ECO:0007669"/>
    <property type="project" value="InterPro"/>
</dbReference>
<dbReference type="EMBL" id="MU151061">
    <property type="protein sequence ID" value="KAF9453476.1"/>
    <property type="molecule type" value="Genomic_DNA"/>
</dbReference>
<dbReference type="GO" id="GO:0016491">
    <property type="term" value="F:oxidoreductase activity"/>
    <property type="evidence" value="ECO:0007669"/>
    <property type="project" value="UniProtKB-KW"/>
</dbReference>
<dbReference type="InterPro" id="IPR016166">
    <property type="entry name" value="FAD-bd_PCMH"/>
</dbReference>
<dbReference type="Proteomes" id="UP000807342">
    <property type="component" value="Unassembled WGS sequence"/>
</dbReference>
<accession>A0A9P5XPI8</accession>
<gene>
    <name evidence="5" type="ORF">P691DRAFT_719624</name>
</gene>